<gene>
    <name evidence="1" type="ORF">Tci_566413</name>
</gene>
<comment type="caution">
    <text evidence="1">The sequence shown here is derived from an EMBL/GenBank/DDBJ whole genome shotgun (WGS) entry which is preliminary data.</text>
</comment>
<reference evidence="1" key="1">
    <citation type="journal article" date="2019" name="Sci. Rep.">
        <title>Draft genome of Tanacetum cinerariifolium, the natural source of mosquito coil.</title>
        <authorList>
            <person name="Yamashiro T."/>
            <person name="Shiraishi A."/>
            <person name="Satake H."/>
            <person name="Nakayama K."/>
        </authorList>
    </citation>
    <scope>NUCLEOTIDE SEQUENCE</scope>
</reference>
<proteinExistence type="predicted"/>
<dbReference type="EMBL" id="BKCJ010345670">
    <property type="protein sequence ID" value="GEZ94440.1"/>
    <property type="molecule type" value="Genomic_DNA"/>
</dbReference>
<dbReference type="AlphaFoldDB" id="A0A699IXG9"/>
<name>A0A699IXG9_TANCI</name>
<protein>
    <submittedName>
        <fullName evidence="1">Uncharacterized protein</fullName>
    </submittedName>
</protein>
<sequence length="101" mass="11782">MMMRCKVDKDENLAHLQLHNLSSFCTVERGVLDPDHLEEGKGRRLCSRNRKSLSHNIRCYCHSLCREAYTKILAIEPWENTKSATIEADLKQIEADCRHRN</sequence>
<accession>A0A699IXG9</accession>
<organism evidence="1">
    <name type="scientific">Tanacetum cinerariifolium</name>
    <name type="common">Dalmatian daisy</name>
    <name type="synonym">Chrysanthemum cinerariifolium</name>
    <dbReference type="NCBI Taxonomy" id="118510"/>
    <lineage>
        <taxon>Eukaryota</taxon>
        <taxon>Viridiplantae</taxon>
        <taxon>Streptophyta</taxon>
        <taxon>Embryophyta</taxon>
        <taxon>Tracheophyta</taxon>
        <taxon>Spermatophyta</taxon>
        <taxon>Magnoliopsida</taxon>
        <taxon>eudicotyledons</taxon>
        <taxon>Gunneridae</taxon>
        <taxon>Pentapetalae</taxon>
        <taxon>asterids</taxon>
        <taxon>campanulids</taxon>
        <taxon>Asterales</taxon>
        <taxon>Asteraceae</taxon>
        <taxon>Asteroideae</taxon>
        <taxon>Anthemideae</taxon>
        <taxon>Anthemidinae</taxon>
        <taxon>Tanacetum</taxon>
    </lineage>
</organism>
<evidence type="ECO:0000313" key="1">
    <source>
        <dbReference type="EMBL" id="GEZ94440.1"/>
    </source>
</evidence>